<keyword evidence="8" id="KW-0460">Magnesium</keyword>
<dbReference type="RefSeq" id="XP_020917468.1">
    <property type="nucleotide sequence ID" value="XM_021061809.2"/>
</dbReference>
<dbReference type="EnsemblMetazoa" id="XM_021061809.2">
    <property type="protein sequence ID" value="XP_020917468.1"/>
    <property type="gene ID" value="LOC110254770"/>
</dbReference>
<dbReference type="PANTHER" id="PTHR46173:SF1">
    <property type="entry name" value="CCA TRNA NUCLEOTIDYLTRANSFERASE 1, MITOCHONDRIAL"/>
    <property type="match status" value="1"/>
</dbReference>
<dbReference type="InterPro" id="IPR043519">
    <property type="entry name" value="NT_sf"/>
</dbReference>
<feature type="domain" description="Poly A polymerase head" evidence="10">
    <location>
        <begin position="85"/>
        <end position="207"/>
    </location>
</feature>
<keyword evidence="7" id="KW-0547">Nucleotide-binding</keyword>
<dbReference type="OrthoDB" id="445712at2759"/>
<dbReference type="Pfam" id="PF12627">
    <property type="entry name" value="PolyA_pol_RNAbd"/>
    <property type="match status" value="1"/>
</dbReference>
<evidence type="ECO:0000256" key="7">
    <source>
        <dbReference type="ARBA" id="ARBA00022741"/>
    </source>
</evidence>
<dbReference type="Gene3D" id="1.10.3090.10">
    <property type="entry name" value="cca-adding enzyme, domain 2"/>
    <property type="match status" value="1"/>
</dbReference>
<evidence type="ECO:0008006" key="14">
    <source>
        <dbReference type="Google" id="ProtNLM"/>
    </source>
</evidence>
<evidence type="ECO:0000256" key="2">
    <source>
        <dbReference type="ARBA" id="ARBA00007265"/>
    </source>
</evidence>
<name>A0A913YAV2_EXADI</name>
<dbReference type="GO" id="GO:0005739">
    <property type="term" value="C:mitochondrion"/>
    <property type="evidence" value="ECO:0007669"/>
    <property type="project" value="TreeGrafter"/>
</dbReference>
<feature type="domain" description="tRNA nucleotidyltransferase/poly(A) polymerase RNA and SrmB- binding" evidence="11">
    <location>
        <begin position="241"/>
        <end position="292"/>
    </location>
</feature>
<accession>A0A913YAV2</accession>
<dbReference type="AlphaFoldDB" id="A0A913YAV2"/>
<organism evidence="12 13">
    <name type="scientific">Exaiptasia diaphana</name>
    <name type="common">Tropical sea anemone</name>
    <name type="synonym">Aiptasia pulchella</name>
    <dbReference type="NCBI Taxonomy" id="2652724"/>
    <lineage>
        <taxon>Eukaryota</taxon>
        <taxon>Metazoa</taxon>
        <taxon>Cnidaria</taxon>
        <taxon>Anthozoa</taxon>
        <taxon>Hexacorallia</taxon>
        <taxon>Actiniaria</taxon>
        <taxon>Aiptasiidae</taxon>
        <taxon>Exaiptasia</taxon>
    </lineage>
</organism>
<dbReference type="KEGG" id="epa:110254770"/>
<dbReference type="GO" id="GO:0000049">
    <property type="term" value="F:tRNA binding"/>
    <property type="evidence" value="ECO:0007669"/>
    <property type="project" value="TreeGrafter"/>
</dbReference>
<keyword evidence="3 9" id="KW-0808">Transferase</keyword>
<dbReference type="GO" id="GO:1990180">
    <property type="term" value="P:mitochondrial tRNA 3'-end processing"/>
    <property type="evidence" value="ECO:0007669"/>
    <property type="project" value="TreeGrafter"/>
</dbReference>
<dbReference type="GO" id="GO:0046872">
    <property type="term" value="F:metal ion binding"/>
    <property type="evidence" value="ECO:0007669"/>
    <property type="project" value="UniProtKB-KW"/>
</dbReference>
<dbReference type="InterPro" id="IPR002646">
    <property type="entry name" value="PolA_pol_head_dom"/>
</dbReference>
<proteinExistence type="inferred from homology"/>
<reference evidence="12" key="1">
    <citation type="submission" date="2022-11" db="UniProtKB">
        <authorList>
            <consortium name="EnsemblMetazoa"/>
        </authorList>
    </citation>
    <scope>IDENTIFICATION</scope>
</reference>
<dbReference type="Proteomes" id="UP000887567">
    <property type="component" value="Unplaced"/>
</dbReference>
<dbReference type="GO" id="GO:0000166">
    <property type="term" value="F:nucleotide binding"/>
    <property type="evidence" value="ECO:0007669"/>
    <property type="project" value="UniProtKB-KW"/>
</dbReference>
<evidence type="ECO:0000256" key="9">
    <source>
        <dbReference type="RuleBase" id="RU003953"/>
    </source>
</evidence>
<evidence type="ECO:0000313" key="12">
    <source>
        <dbReference type="EnsemblMetazoa" id="XP_020917468.1"/>
    </source>
</evidence>
<dbReference type="InterPro" id="IPR032828">
    <property type="entry name" value="PolyA_RNA-bd"/>
</dbReference>
<keyword evidence="6" id="KW-0479">Metal-binding</keyword>
<keyword evidence="5" id="KW-0548">Nucleotidyltransferase</keyword>
<evidence type="ECO:0000313" key="13">
    <source>
        <dbReference type="Proteomes" id="UP000887567"/>
    </source>
</evidence>
<protein>
    <recommendedName>
        <fullName evidence="14">CCA tRNA nucleotidyltransferase 1, mitochondrial</fullName>
    </recommendedName>
</protein>
<dbReference type="SUPFAM" id="SSF81891">
    <property type="entry name" value="Poly A polymerase C-terminal region-like"/>
    <property type="match status" value="1"/>
</dbReference>
<evidence type="ECO:0000259" key="11">
    <source>
        <dbReference type="Pfam" id="PF12627"/>
    </source>
</evidence>
<evidence type="ECO:0000256" key="4">
    <source>
        <dbReference type="ARBA" id="ARBA00022694"/>
    </source>
</evidence>
<dbReference type="PANTHER" id="PTHR46173">
    <property type="entry name" value="CCA TRNA NUCLEOTIDYLTRANSFERASE 1, MITOCHONDRIAL"/>
    <property type="match status" value="1"/>
</dbReference>
<evidence type="ECO:0000256" key="3">
    <source>
        <dbReference type="ARBA" id="ARBA00022679"/>
    </source>
</evidence>
<dbReference type="GO" id="GO:0001680">
    <property type="term" value="P:tRNA 3'-terminal CCA addition"/>
    <property type="evidence" value="ECO:0007669"/>
    <property type="project" value="TreeGrafter"/>
</dbReference>
<comment type="cofactor">
    <cofactor evidence="1">
        <name>Mg(2+)</name>
        <dbReference type="ChEBI" id="CHEBI:18420"/>
    </cofactor>
</comment>
<dbReference type="Pfam" id="PF01743">
    <property type="entry name" value="PolyA_pol"/>
    <property type="match status" value="1"/>
</dbReference>
<dbReference type="Gene3D" id="3.30.460.10">
    <property type="entry name" value="Beta Polymerase, domain 2"/>
    <property type="match status" value="1"/>
</dbReference>
<dbReference type="OMA" id="NLCPKPM"/>
<dbReference type="InterPro" id="IPR050264">
    <property type="entry name" value="Bact_CCA-adding_enz_type3_sf"/>
</dbReference>
<evidence type="ECO:0000259" key="10">
    <source>
        <dbReference type="Pfam" id="PF01743"/>
    </source>
</evidence>
<dbReference type="GeneID" id="110254770"/>
<dbReference type="GO" id="GO:0016779">
    <property type="term" value="F:nucleotidyltransferase activity"/>
    <property type="evidence" value="ECO:0007669"/>
    <property type="project" value="UniProtKB-KW"/>
</dbReference>
<evidence type="ECO:0000256" key="8">
    <source>
        <dbReference type="ARBA" id="ARBA00022842"/>
    </source>
</evidence>
<evidence type="ECO:0000256" key="6">
    <source>
        <dbReference type="ARBA" id="ARBA00022723"/>
    </source>
</evidence>
<sequence>MFRYFLKLLLHEGELKPQIVVIRELKKQQIRKANNCWALKRFLDFFFKPNMEGVVGKISSNEFKRILTPELMTVSSVFKQEGYDLRIVGGAVRDLLCGRAPKDIDLSTTATPNEMIELFNKNQIRYIETGLQHGTLTAHIDKKDFEITTLRIDVETDGRHAKVQYTNDWKLDAERRDLTFNAMSLELNGTLYDYFNGKKDLLEHRVRFVGNAKSRIQEDYLRILRYFRFYGRIATCSDQHDEETLEIIKDNAEGLKMIAVERIWIELAKILTGHHAPSLLQQIYNLGIADYIRLPPYSESNVQEFSRVWNECKIYKLQPVSLLCSLVDTTNEAESLARKLKLSNAERNLGRFITEYRKPRSHEYALKPYQDMLVSCPSSTSKETLRSQIVELLHYQGRHQLAEDISGWIIPQFPLTGYHLKKHGLKPGPEFGKTLGQLKQIWKDSYYVANEQDLLDRIKHILK</sequence>
<dbReference type="SUPFAM" id="SSF81301">
    <property type="entry name" value="Nucleotidyltransferase"/>
    <property type="match status" value="1"/>
</dbReference>
<keyword evidence="4" id="KW-0819">tRNA processing</keyword>
<keyword evidence="9" id="KW-0694">RNA-binding</keyword>
<evidence type="ECO:0000256" key="5">
    <source>
        <dbReference type="ARBA" id="ARBA00022695"/>
    </source>
</evidence>
<comment type="similarity">
    <text evidence="2 9">Belongs to the tRNA nucleotidyltransferase/poly(A) polymerase family.</text>
</comment>
<evidence type="ECO:0000256" key="1">
    <source>
        <dbReference type="ARBA" id="ARBA00001946"/>
    </source>
</evidence>
<dbReference type="CDD" id="cd05398">
    <property type="entry name" value="NT_ClassII-CCAase"/>
    <property type="match status" value="1"/>
</dbReference>
<keyword evidence="13" id="KW-1185">Reference proteome</keyword>